<name>A0A078KZA6_9GAMM</name>
<sequence>MIDAIQAAQISMLQDQSRLQIINQNIANMQTPGYKRQLLDAVVFEQHLRPEAATVSQGMQNSQILTQGTLVQSQNAKDLAIAGEGFFTVQTTEGIFYTRRGDLHINEHGELCSATGGLILGQAGVLRVDDNSFTIDSQGTVYIENRKVDQLNLVQFNNIQALKYRGQGLFETREVPSPITSSTRVLQGYLEQANVKSVDEMLEMVKTSRHFEASQRVMQTADHLLSTAINQLGEGNV</sequence>
<dbReference type="GO" id="GO:0009425">
    <property type="term" value="C:bacterial-type flagellum basal body"/>
    <property type="evidence" value="ECO:0007669"/>
    <property type="project" value="UniProtKB-SubCell"/>
</dbReference>
<dbReference type="Pfam" id="PF22692">
    <property type="entry name" value="LlgE_F_G_D1"/>
    <property type="match status" value="1"/>
</dbReference>
<evidence type="ECO:0000259" key="5">
    <source>
        <dbReference type="Pfam" id="PF06429"/>
    </source>
</evidence>
<dbReference type="EMBL" id="CCSB01000001">
    <property type="protein sequence ID" value="CDZ77068.1"/>
    <property type="molecule type" value="Genomic_DNA"/>
</dbReference>
<dbReference type="Proteomes" id="UP000044071">
    <property type="component" value="Unassembled WGS sequence"/>
</dbReference>
<comment type="subcellular location">
    <subcellularLocation>
        <location evidence="1 4">Bacterial flagellum basal body</location>
    </subcellularLocation>
</comment>
<dbReference type="InterPro" id="IPR020013">
    <property type="entry name" value="Flagellar_FlgE/F/G"/>
</dbReference>
<evidence type="ECO:0000256" key="4">
    <source>
        <dbReference type="RuleBase" id="RU362116"/>
    </source>
</evidence>
<keyword evidence="3 4" id="KW-0975">Bacterial flagellum</keyword>
<evidence type="ECO:0000256" key="2">
    <source>
        <dbReference type="ARBA" id="ARBA00009677"/>
    </source>
</evidence>
<reference evidence="7 8" key="1">
    <citation type="submission" date="2014-06" db="EMBL/GenBank/DDBJ databases">
        <authorList>
            <person name="Urmite Genomes Urmite Genomes"/>
        </authorList>
    </citation>
    <scope>NUCLEOTIDE SEQUENCE [LARGE SCALE GENOMIC DNA]</scope>
</reference>
<organism evidence="7 8">
    <name type="scientific">Legionella massiliensis</name>
    <dbReference type="NCBI Taxonomy" id="1034943"/>
    <lineage>
        <taxon>Bacteria</taxon>
        <taxon>Pseudomonadati</taxon>
        <taxon>Pseudomonadota</taxon>
        <taxon>Gammaproteobacteria</taxon>
        <taxon>Legionellales</taxon>
        <taxon>Legionellaceae</taxon>
        <taxon>Legionella</taxon>
    </lineage>
</organism>
<protein>
    <submittedName>
        <fullName evidence="7">Distal rod protein</fullName>
    </submittedName>
</protein>
<gene>
    <name evidence="7" type="primary">flgG_2</name>
    <name evidence="7" type="ORF">BN59_01347</name>
</gene>
<dbReference type="PANTHER" id="PTHR30435:SF19">
    <property type="entry name" value="FLAGELLAR BASAL-BODY ROD PROTEIN FLGG"/>
    <property type="match status" value="1"/>
</dbReference>
<dbReference type="InterPro" id="IPR037925">
    <property type="entry name" value="FlgE/F/G-like"/>
</dbReference>
<evidence type="ECO:0000313" key="7">
    <source>
        <dbReference type="EMBL" id="CDZ77068.1"/>
    </source>
</evidence>
<dbReference type="GO" id="GO:0071978">
    <property type="term" value="P:bacterial-type flagellum-dependent swarming motility"/>
    <property type="evidence" value="ECO:0007669"/>
    <property type="project" value="TreeGrafter"/>
</dbReference>
<keyword evidence="8" id="KW-1185">Reference proteome</keyword>
<dbReference type="SUPFAM" id="SSF117143">
    <property type="entry name" value="Flagellar hook protein flgE"/>
    <property type="match status" value="1"/>
</dbReference>
<dbReference type="AlphaFoldDB" id="A0A078KZA6"/>
<comment type="similarity">
    <text evidence="2 4">Belongs to the flagella basal body rod proteins family.</text>
</comment>
<dbReference type="STRING" id="1034943.BN59_01347"/>
<evidence type="ECO:0000256" key="1">
    <source>
        <dbReference type="ARBA" id="ARBA00004117"/>
    </source>
</evidence>
<evidence type="ECO:0000256" key="3">
    <source>
        <dbReference type="ARBA" id="ARBA00023143"/>
    </source>
</evidence>
<accession>A0A078KZA6</accession>
<dbReference type="NCBIfam" id="TIGR03506">
    <property type="entry name" value="FlgEFG_subfam"/>
    <property type="match status" value="1"/>
</dbReference>
<proteinExistence type="inferred from homology"/>
<dbReference type="InterPro" id="IPR053967">
    <property type="entry name" value="LlgE_F_G-like_D1"/>
</dbReference>
<evidence type="ECO:0000259" key="6">
    <source>
        <dbReference type="Pfam" id="PF22692"/>
    </source>
</evidence>
<dbReference type="OrthoDB" id="8578401at2"/>
<dbReference type="Pfam" id="PF06429">
    <property type="entry name" value="Flg_bbr_C"/>
    <property type="match status" value="1"/>
</dbReference>
<feature type="domain" description="Flagellar hook protein FlgE/F/G-like D1" evidence="6">
    <location>
        <begin position="80"/>
        <end position="142"/>
    </location>
</feature>
<evidence type="ECO:0000313" key="8">
    <source>
        <dbReference type="Proteomes" id="UP000044071"/>
    </source>
</evidence>
<dbReference type="PANTHER" id="PTHR30435">
    <property type="entry name" value="FLAGELLAR PROTEIN"/>
    <property type="match status" value="1"/>
</dbReference>
<dbReference type="eggNOG" id="COG4786">
    <property type="taxonomic scope" value="Bacteria"/>
</dbReference>
<dbReference type="InterPro" id="IPR010930">
    <property type="entry name" value="Flg_bb/hook_C_dom"/>
</dbReference>
<feature type="domain" description="Flagellar basal-body/hook protein C-terminal" evidence="5">
    <location>
        <begin position="187"/>
        <end position="230"/>
    </location>
</feature>
<dbReference type="RefSeq" id="WP_043873481.1">
    <property type="nucleotide sequence ID" value="NZ_CCVW01000001.1"/>
</dbReference>